<comment type="subcellular location">
    <subcellularLocation>
        <location evidence="1">Cell membrane</location>
        <topology evidence="1">Multi-pass membrane protein</topology>
    </subcellularLocation>
</comment>
<dbReference type="Proteomes" id="UP000199615">
    <property type="component" value="Unassembled WGS sequence"/>
</dbReference>
<proteinExistence type="predicted"/>
<keyword evidence="8" id="KW-1185">Reference proteome</keyword>
<feature type="transmembrane region" description="Helical" evidence="6">
    <location>
        <begin position="179"/>
        <end position="199"/>
    </location>
</feature>
<feature type="transmembrane region" description="Helical" evidence="6">
    <location>
        <begin position="267"/>
        <end position="291"/>
    </location>
</feature>
<feature type="transmembrane region" description="Helical" evidence="6">
    <location>
        <begin position="69"/>
        <end position="86"/>
    </location>
</feature>
<feature type="transmembrane region" description="Helical" evidence="6">
    <location>
        <begin position="12"/>
        <end position="32"/>
    </location>
</feature>
<dbReference type="InterPro" id="IPR001851">
    <property type="entry name" value="ABC_transp_permease"/>
</dbReference>
<reference evidence="8" key="1">
    <citation type="submission" date="2016-10" db="EMBL/GenBank/DDBJ databases">
        <authorList>
            <person name="Varghese N."/>
            <person name="Submissions S."/>
        </authorList>
    </citation>
    <scope>NUCLEOTIDE SEQUENCE [LARGE SCALE GENOMIC DNA]</scope>
    <source>
        <strain evidence="8">DSM 123</strain>
    </source>
</reference>
<evidence type="ECO:0000313" key="8">
    <source>
        <dbReference type="Proteomes" id="UP000199615"/>
    </source>
</evidence>
<evidence type="ECO:0000256" key="1">
    <source>
        <dbReference type="ARBA" id="ARBA00004651"/>
    </source>
</evidence>
<evidence type="ECO:0000256" key="3">
    <source>
        <dbReference type="ARBA" id="ARBA00022692"/>
    </source>
</evidence>
<evidence type="ECO:0000256" key="2">
    <source>
        <dbReference type="ARBA" id="ARBA00022475"/>
    </source>
</evidence>
<feature type="transmembrane region" description="Helical" evidence="6">
    <location>
        <begin position="121"/>
        <end position="143"/>
    </location>
</feature>
<feature type="transmembrane region" description="Helical" evidence="6">
    <location>
        <begin position="92"/>
        <end position="114"/>
    </location>
</feature>
<evidence type="ECO:0000313" key="7">
    <source>
        <dbReference type="EMBL" id="SEP32118.1"/>
    </source>
</evidence>
<keyword evidence="2" id="KW-1003">Cell membrane</keyword>
<dbReference type="Pfam" id="PF02653">
    <property type="entry name" value="BPD_transp_2"/>
    <property type="match status" value="1"/>
</dbReference>
<keyword evidence="3 6" id="KW-0812">Transmembrane</keyword>
<dbReference type="AlphaFoldDB" id="A0A1H8WYD4"/>
<evidence type="ECO:0000256" key="5">
    <source>
        <dbReference type="ARBA" id="ARBA00023136"/>
    </source>
</evidence>
<accession>A0A1H8WYD4</accession>
<name>A0A1H8WYD4_9BRAD</name>
<evidence type="ECO:0000256" key="6">
    <source>
        <dbReference type="SAM" id="Phobius"/>
    </source>
</evidence>
<dbReference type="GO" id="GO:0005886">
    <property type="term" value="C:plasma membrane"/>
    <property type="evidence" value="ECO:0007669"/>
    <property type="project" value="UniProtKB-SubCell"/>
</dbReference>
<evidence type="ECO:0000256" key="4">
    <source>
        <dbReference type="ARBA" id="ARBA00022989"/>
    </source>
</evidence>
<feature type="transmembrane region" description="Helical" evidence="6">
    <location>
        <begin position="324"/>
        <end position="345"/>
    </location>
</feature>
<dbReference type="CDD" id="cd06581">
    <property type="entry name" value="TM_PBP1_LivM_like"/>
    <property type="match status" value="1"/>
</dbReference>
<organism evidence="7 8">
    <name type="scientific">Rhodopseudomonas pseudopalustris</name>
    <dbReference type="NCBI Taxonomy" id="1513892"/>
    <lineage>
        <taxon>Bacteria</taxon>
        <taxon>Pseudomonadati</taxon>
        <taxon>Pseudomonadota</taxon>
        <taxon>Alphaproteobacteria</taxon>
        <taxon>Hyphomicrobiales</taxon>
        <taxon>Nitrobacteraceae</taxon>
        <taxon>Rhodopseudomonas</taxon>
    </lineage>
</organism>
<dbReference type="OrthoDB" id="9034298at2"/>
<dbReference type="PANTHER" id="PTHR30482">
    <property type="entry name" value="HIGH-AFFINITY BRANCHED-CHAIN AMINO ACID TRANSPORT SYSTEM PERMEASE"/>
    <property type="match status" value="1"/>
</dbReference>
<feature type="transmembrane region" description="Helical" evidence="6">
    <location>
        <begin position="220"/>
        <end position="247"/>
    </location>
</feature>
<dbReference type="InterPro" id="IPR043428">
    <property type="entry name" value="LivM-like"/>
</dbReference>
<sequence length="355" mass="37683">MMILSGDPPRSRALSLMLIAIIAVLAITPFLFPGAKPLNVAAKICIFAALVASYDLLLGYTGTVSFAHTMFYGIGSYAVAIALYTMGPSWGAVAAGIVIGLPLAALLALGIGLFSLRVEAIFFAMITLAVASAFLVLASQLSWLTGGEDGRSFQLPELLRPGTVFIKDLFGVRVNGRILTYYVIFVGCAAMILGLLRVVNSPFGRVLQAVRENRFRAEALGYRTVFHLTYANVIAALVAASAGVLNAMWLRYAGPDTSLSFSIMLDILLMVVIGGMGTIYGAIIGATIFILAQNYLQALMGAASNAATEAGLPLLPGLLHPDRWLLWLGLLFVASVYFFPTGIVGRLRGSPKPAE</sequence>
<feature type="transmembrane region" description="Helical" evidence="6">
    <location>
        <begin position="38"/>
        <end position="57"/>
    </location>
</feature>
<dbReference type="RefSeq" id="WP_092686142.1">
    <property type="nucleotide sequence ID" value="NZ_FODT01000014.1"/>
</dbReference>
<dbReference type="GO" id="GO:0015658">
    <property type="term" value="F:branched-chain amino acid transmembrane transporter activity"/>
    <property type="evidence" value="ECO:0007669"/>
    <property type="project" value="InterPro"/>
</dbReference>
<dbReference type="EMBL" id="FODT01000014">
    <property type="protein sequence ID" value="SEP32118.1"/>
    <property type="molecule type" value="Genomic_DNA"/>
</dbReference>
<dbReference type="PANTHER" id="PTHR30482:SF17">
    <property type="entry name" value="ABC TRANSPORTER ATP-BINDING PROTEIN"/>
    <property type="match status" value="1"/>
</dbReference>
<keyword evidence="5 6" id="KW-0472">Membrane</keyword>
<gene>
    <name evidence="7" type="ORF">SAMN05444123_11491</name>
</gene>
<keyword evidence="4 6" id="KW-1133">Transmembrane helix</keyword>
<protein>
    <submittedName>
        <fullName evidence="7">Amino acid/amide ABC transporter membrane protein 2, HAAT family</fullName>
    </submittedName>
</protein>